<dbReference type="InterPro" id="IPR050315">
    <property type="entry name" value="FAD-oxidoreductase_2"/>
</dbReference>
<dbReference type="PROSITE" id="PS51318">
    <property type="entry name" value="TAT"/>
    <property type="match status" value="1"/>
</dbReference>
<dbReference type="SUPFAM" id="SSF51905">
    <property type="entry name" value="FAD/NAD(P)-binding domain"/>
    <property type="match status" value="1"/>
</dbReference>
<dbReference type="InterPro" id="IPR036188">
    <property type="entry name" value="FAD/NAD-bd_sf"/>
</dbReference>
<dbReference type="Gene3D" id="3.90.700.10">
    <property type="entry name" value="Succinate dehydrogenase/fumarate reductase flavoprotein, catalytic domain"/>
    <property type="match status" value="1"/>
</dbReference>
<keyword evidence="2" id="KW-0285">Flavoprotein</keyword>
<protein>
    <submittedName>
        <fullName evidence="7">FAD-dependent oxidoreductase</fullName>
    </submittedName>
</protein>
<evidence type="ECO:0000256" key="3">
    <source>
        <dbReference type="ARBA" id="ARBA00022827"/>
    </source>
</evidence>
<evidence type="ECO:0000259" key="6">
    <source>
        <dbReference type="Pfam" id="PF00890"/>
    </source>
</evidence>
<organism evidence="7 8">
    <name type="scientific">Raoultibacter massiliensis</name>
    <dbReference type="NCBI Taxonomy" id="1852371"/>
    <lineage>
        <taxon>Bacteria</taxon>
        <taxon>Bacillati</taxon>
        <taxon>Actinomycetota</taxon>
        <taxon>Coriobacteriia</taxon>
        <taxon>Eggerthellales</taxon>
        <taxon>Eggerthellaceae</taxon>
        <taxon>Raoultibacter</taxon>
    </lineage>
</organism>
<dbReference type="PANTHER" id="PTHR43400:SF10">
    <property type="entry name" value="3-OXOSTEROID 1-DEHYDROGENASE"/>
    <property type="match status" value="1"/>
</dbReference>
<name>A0ABV1J9P3_9ACTN</name>
<evidence type="ECO:0000313" key="8">
    <source>
        <dbReference type="Proteomes" id="UP001487305"/>
    </source>
</evidence>
<evidence type="ECO:0000256" key="2">
    <source>
        <dbReference type="ARBA" id="ARBA00022630"/>
    </source>
</evidence>
<feature type="region of interest" description="Disordered" evidence="5">
    <location>
        <begin position="48"/>
        <end position="72"/>
    </location>
</feature>
<keyword evidence="3" id="KW-0274">FAD</keyword>
<dbReference type="SUPFAM" id="SSF56425">
    <property type="entry name" value="Succinate dehydrogenase/fumarate reductase flavoprotein, catalytic domain"/>
    <property type="match status" value="1"/>
</dbReference>
<gene>
    <name evidence="7" type="ORF">AAA083_02220</name>
</gene>
<evidence type="ECO:0000256" key="4">
    <source>
        <dbReference type="ARBA" id="ARBA00023002"/>
    </source>
</evidence>
<dbReference type="PRINTS" id="PR00411">
    <property type="entry name" value="PNDRDTASEI"/>
</dbReference>
<dbReference type="RefSeq" id="WP_102375308.1">
    <property type="nucleotide sequence ID" value="NZ_JBBNOP010000001.1"/>
</dbReference>
<dbReference type="InterPro" id="IPR006311">
    <property type="entry name" value="TAT_signal"/>
</dbReference>
<dbReference type="Gene3D" id="3.50.50.60">
    <property type="entry name" value="FAD/NAD(P)-binding domain"/>
    <property type="match status" value="1"/>
</dbReference>
<comment type="cofactor">
    <cofactor evidence="1">
        <name>FAD</name>
        <dbReference type="ChEBI" id="CHEBI:57692"/>
    </cofactor>
</comment>
<evidence type="ECO:0000256" key="1">
    <source>
        <dbReference type="ARBA" id="ARBA00001974"/>
    </source>
</evidence>
<dbReference type="Proteomes" id="UP001487305">
    <property type="component" value="Unassembled WGS sequence"/>
</dbReference>
<proteinExistence type="predicted"/>
<dbReference type="EMBL" id="JBBNOP010000001">
    <property type="protein sequence ID" value="MEQ3361786.1"/>
    <property type="molecule type" value="Genomic_DNA"/>
</dbReference>
<keyword evidence="8" id="KW-1185">Reference proteome</keyword>
<dbReference type="InterPro" id="IPR003953">
    <property type="entry name" value="FAD-dep_OxRdtase_2_FAD-bd"/>
</dbReference>
<keyword evidence="4" id="KW-0560">Oxidoreductase</keyword>
<dbReference type="Pfam" id="PF00890">
    <property type="entry name" value="FAD_binding_2"/>
    <property type="match status" value="1"/>
</dbReference>
<evidence type="ECO:0000256" key="5">
    <source>
        <dbReference type="SAM" id="MobiDB-lite"/>
    </source>
</evidence>
<sequence>MDHETGTLDELRPKRDLSRRAFLGLGAAAAVTAGASLAGCTPSASVSTTAIDESNSGSTGASGIAANDTSTPEFLQIPDPIAESSLKETIEADFVIIGAGLSGLCAARAAAENGAEKVIVIEKADSYQCRSNQVGTIGGQVQEALEIDIDGKQVVSQLMKECGYRPNQRILSLWANHSGEALDWFLEPCAGDYVIEAESDPYDGESMSVRKLHWPHPEAAHPENDYYPVFDTCQVLLPELHPYLKETYQACLDLGVEFRFSTWARQLVRGDDGKGRVEAVIIMGIDDGYRKVNASKAVLLATGDYSSNTEMMQYYVRWATRFNSIFPNVDAKGNKTNTGDGQRMGMWIGAKMEAGPHAPMTHHLGGPLGVDGFLLVDVYGDRFMNEDVGGQWLQNQISRLPQKKAWQVFDSKWPEQIGSMDVGHGNVNWYVENADDVPNGSYGKNAYISDEASEDGNTPGFDSYFSEDGEGVFANTLEELAIRMGVDADALKNTIDRYNELAEAGVDEDFNKRSDRMFPIVEPPFYAYPMTDTVLLVCMGGLVTNTNFQVINAEDDTLIEGLYAVGNCQGGRFLVDYPLAAPGISHGMAITHGKIVGEILAEMATGVKKGSVKTAEREPAESPNE</sequence>
<accession>A0ABV1J9P3</accession>
<reference evidence="7 8" key="1">
    <citation type="submission" date="2024-04" db="EMBL/GenBank/DDBJ databases">
        <title>Human intestinal bacterial collection.</title>
        <authorList>
            <person name="Pauvert C."/>
            <person name="Hitch T.C.A."/>
            <person name="Clavel T."/>
        </authorList>
    </citation>
    <scope>NUCLEOTIDE SEQUENCE [LARGE SCALE GENOMIC DNA]</scope>
    <source>
        <strain evidence="7 8">CLA-KB-H42</strain>
    </source>
</reference>
<dbReference type="PANTHER" id="PTHR43400">
    <property type="entry name" value="FUMARATE REDUCTASE"/>
    <property type="match status" value="1"/>
</dbReference>
<feature type="domain" description="FAD-dependent oxidoreductase 2 FAD-binding" evidence="6">
    <location>
        <begin position="93"/>
        <end position="573"/>
    </location>
</feature>
<comment type="caution">
    <text evidence="7">The sequence shown here is derived from an EMBL/GenBank/DDBJ whole genome shotgun (WGS) entry which is preliminary data.</text>
</comment>
<evidence type="ECO:0000313" key="7">
    <source>
        <dbReference type="EMBL" id="MEQ3361786.1"/>
    </source>
</evidence>
<dbReference type="InterPro" id="IPR027477">
    <property type="entry name" value="Succ_DH/fumarate_Rdtase_cat_sf"/>
</dbReference>